<dbReference type="Gene3D" id="3.90.190.10">
    <property type="entry name" value="Protein tyrosine phosphatase superfamily"/>
    <property type="match status" value="1"/>
</dbReference>
<dbReference type="GO" id="GO:0005737">
    <property type="term" value="C:cytoplasm"/>
    <property type="evidence" value="ECO:0007669"/>
    <property type="project" value="TreeGrafter"/>
</dbReference>
<dbReference type="PROSITE" id="PS50054">
    <property type="entry name" value="TYR_PHOSPHATASE_DUAL"/>
    <property type="match status" value="1"/>
</dbReference>
<dbReference type="SMART" id="SM00195">
    <property type="entry name" value="DSPc"/>
    <property type="match status" value="1"/>
</dbReference>
<dbReference type="AlphaFoldDB" id="A0A0K2G840"/>
<dbReference type="KEGG" id="nmv:NITMOv2_0687"/>
<keyword evidence="6" id="KW-1185">Reference proteome</keyword>
<dbReference type="InterPro" id="IPR000387">
    <property type="entry name" value="Tyr_Pase_dom"/>
</dbReference>
<organism evidence="5 6">
    <name type="scientific">Nitrospira moscoviensis</name>
    <dbReference type="NCBI Taxonomy" id="42253"/>
    <lineage>
        <taxon>Bacteria</taxon>
        <taxon>Pseudomonadati</taxon>
        <taxon>Nitrospirota</taxon>
        <taxon>Nitrospiria</taxon>
        <taxon>Nitrospirales</taxon>
        <taxon>Nitrospiraceae</taxon>
        <taxon>Nitrospira</taxon>
    </lineage>
</organism>
<proteinExistence type="predicted"/>
<evidence type="ECO:0000256" key="2">
    <source>
        <dbReference type="ARBA" id="ARBA00022912"/>
    </source>
</evidence>
<dbReference type="GO" id="GO:0017017">
    <property type="term" value="F:MAP kinase tyrosine/serine/threonine phosphatase activity"/>
    <property type="evidence" value="ECO:0007669"/>
    <property type="project" value="TreeGrafter"/>
</dbReference>
<protein>
    <submittedName>
        <fullName evidence="5">Uncharacterized protein</fullName>
    </submittedName>
</protein>
<dbReference type="InterPro" id="IPR000340">
    <property type="entry name" value="Dual-sp_phosphatase_cat-dom"/>
</dbReference>
<dbReference type="PANTHER" id="PTHR10159">
    <property type="entry name" value="DUAL SPECIFICITY PROTEIN PHOSPHATASE"/>
    <property type="match status" value="1"/>
</dbReference>
<keyword evidence="1" id="KW-0378">Hydrolase</keyword>
<dbReference type="GO" id="GO:0033550">
    <property type="term" value="F:MAP kinase tyrosine phosphatase activity"/>
    <property type="evidence" value="ECO:0007669"/>
    <property type="project" value="TreeGrafter"/>
</dbReference>
<evidence type="ECO:0000259" key="4">
    <source>
        <dbReference type="PROSITE" id="PS50056"/>
    </source>
</evidence>
<dbReference type="RefSeq" id="WP_053378514.1">
    <property type="nucleotide sequence ID" value="NZ_CP011801.1"/>
</dbReference>
<dbReference type="SUPFAM" id="SSF52799">
    <property type="entry name" value="(Phosphotyrosine protein) phosphatases II"/>
    <property type="match status" value="1"/>
</dbReference>
<dbReference type="PATRIC" id="fig|42253.5.peg.681"/>
<dbReference type="STRING" id="42253.NITMOv2_0687"/>
<sequence>MHLITDSLLVGNLDDAQDPSPVIGGLLFVAEEYIVRPPDWIDYAKIPFKEFAAPNPMLLAKAVQWIEDHLPNNRVLVCCRAGMGRSVSVVIAYLCCVQGMPYEDAVKLVKTRRPGAMPLPDLEAAITEVRALRAVSSGKGQSPIPLSKPRCA</sequence>
<dbReference type="Pfam" id="PF00782">
    <property type="entry name" value="DSPc"/>
    <property type="match status" value="1"/>
</dbReference>
<dbReference type="CDD" id="cd14498">
    <property type="entry name" value="DSP"/>
    <property type="match status" value="1"/>
</dbReference>
<keyword evidence="2" id="KW-0904">Protein phosphatase</keyword>
<dbReference type="Proteomes" id="UP000069205">
    <property type="component" value="Chromosome"/>
</dbReference>
<dbReference type="GO" id="GO:0008330">
    <property type="term" value="F:protein tyrosine/threonine phosphatase activity"/>
    <property type="evidence" value="ECO:0007669"/>
    <property type="project" value="TreeGrafter"/>
</dbReference>
<evidence type="ECO:0000313" key="5">
    <source>
        <dbReference type="EMBL" id="ALA57123.1"/>
    </source>
</evidence>
<dbReference type="PANTHER" id="PTHR10159:SF532">
    <property type="entry name" value="SPECIFICITY PROTEIN PHOSPHATASE, PUTATIVE-RELATED"/>
    <property type="match status" value="1"/>
</dbReference>
<feature type="domain" description="Tyrosine specific protein phosphatases" evidence="4">
    <location>
        <begin position="60"/>
        <end position="124"/>
    </location>
</feature>
<accession>A0A0K2G840</accession>
<evidence type="ECO:0000256" key="1">
    <source>
        <dbReference type="ARBA" id="ARBA00022801"/>
    </source>
</evidence>
<reference evidence="5 6" key="1">
    <citation type="journal article" date="2015" name="Proc. Natl. Acad. Sci. U.S.A.">
        <title>Expanded metabolic versatility of ubiquitous nitrite-oxidizing bacteria from the genus Nitrospira.</title>
        <authorList>
            <person name="Koch H."/>
            <person name="Lucker S."/>
            <person name="Albertsen M."/>
            <person name="Kitzinger K."/>
            <person name="Herbold C."/>
            <person name="Spieck E."/>
            <person name="Nielsen P.H."/>
            <person name="Wagner M."/>
            <person name="Daims H."/>
        </authorList>
    </citation>
    <scope>NUCLEOTIDE SEQUENCE [LARGE SCALE GENOMIC DNA]</scope>
    <source>
        <strain evidence="5 6">NSP M-1</strain>
    </source>
</reference>
<gene>
    <name evidence="5" type="ORF">NITMOv2_0687</name>
</gene>
<evidence type="ECO:0000259" key="3">
    <source>
        <dbReference type="PROSITE" id="PS50054"/>
    </source>
</evidence>
<dbReference type="InterPro" id="IPR029021">
    <property type="entry name" value="Prot-tyrosine_phosphatase-like"/>
</dbReference>
<dbReference type="EMBL" id="CP011801">
    <property type="protein sequence ID" value="ALA57123.1"/>
    <property type="molecule type" value="Genomic_DNA"/>
</dbReference>
<name>A0A0K2G840_NITMO</name>
<evidence type="ECO:0000313" key="6">
    <source>
        <dbReference type="Proteomes" id="UP000069205"/>
    </source>
</evidence>
<dbReference type="OrthoDB" id="9794105at2"/>
<dbReference type="InterPro" id="IPR020422">
    <property type="entry name" value="TYR_PHOSPHATASE_DUAL_dom"/>
</dbReference>
<feature type="domain" description="Tyrosine-protein phosphatase" evidence="3">
    <location>
        <begin position="1"/>
        <end position="138"/>
    </location>
</feature>
<dbReference type="PROSITE" id="PS50056">
    <property type="entry name" value="TYR_PHOSPHATASE_2"/>
    <property type="match status" value="1"/>
</dbReference>